<dbReference type="OrthoDB" id="424794at2759"/>
<reference evidence="1" key="1">
    <citation type="submission" date="2020-07" db="EMBL/GenBank/DDBJ databases">
        <title>Ethylene signaling mediates host invasion by parasitic plants.</title>
        <authorList>
            <person name="Yoshida S."/>
        </authorList>
    </citation>
    <scope>NUCLEOTIDE SEQUENCE</scope>
    <source>
        <strain evidence="1">Okayama</strain>
    </source>
</reference>
<dbReference type="Proteomes" id="UP000653305">
    <property type="component" value="Unassembled WGS sequence"/>
</dbReference>
<proteinExistence type="predicted"/>
<protein>
    <submittedName>
        <fullName evidence="1">Rna pseudouridine synthase 6 chloroplastic</fullName>
    </submittedName>
</protein>
<evidence type="ECO:0000313" key="1">
    <source>
        <dbReference type="EMBL" id="GFP79072.1"/>
    </source>
</evidence>
<comment type="caution">
    <text evidence="1">The sequence shown here is derived from an EMBL/GenBank/DDBJ whole genome shotgun (WGS) entry which is preliminary data.</text>
</comment>
<dbReference type="EMBL" id="BMAC01000004">
    <property type="protein sequence ID" value="GFP79072.1"/>
    <property type="molecule type" value="Genomic_DNA"/>
</dbReference>
<keyword evidence="2" id="KW-1185">Reference proteome</keyword>
<gene>
    <name evidence="1" type="ORF">PHJA_000050700</name>
</gene>
<organism evidence="1 2">
    <name type="scientific">Phtheirospermum japonicum</name>
    <dbReference type="NCBI Taxonomy" id="374723"/>
    <lineage>
        <taxon>Eukaryota</taxon>
        <taxon>Viridiplantae</taxon>
        <taxon>Streptophyta</taxon>
        <taxon>Embryophyta</taxon>
        <taxon>Tracheophyta</taxon>
        <taxon>Spermatophyta</taxon>
        <taxon>Magnoliopsida</taxon>
        <taxon>eudicotyledons</taxon>
        <taxon>Gunneridae</taxon>
        <taxon>Pentapetalae</taxon>
        <taxon>asterids</taxon>
        <taxon>lamiids</taxon>
        <taxon>Lamiales</taxon>
        <taxon>Orobanchaceae</taxon>
        <taxon>Orobanchaceae incertae sedis</taxon>
        <taxon>Phtheirospermum</taxon>
    </lineage>
</organism>
<sequence>MAIAATAFSSISAGSIISSLLSVSSCRRNLITPISFARTLASTHSPFRNIHKHHVVNAVSTNLNCESLSSPDVSANSSIPTYNNSYPPYGRLLPCPSQSGPPRVEHLAVSEGGPVLEYISKALNLPPLFVADLIHFGAVFYALVCPDPPPTATPEQIEAFKKYTDPLVLKKRPSIKRKTIREAQKTLRITRGDKFVETGTYLRVYVHPKRFPRVGVRLRCWLKHPDINKRLLRSMSLQSCSIDVGPTVDV</sequence>
<name>A0A830B119_9LAMI</name>
<evidence type="ECO:0000313" key="2">
    <source>
        <dbReference type="Proteomes" id="UP000653305"/>
    </source>
</evidence>
<dbReference type="AlphaFoldDB" id="A0A830B119"/>
<accession>A0A830B119</accession>